<evidence type="ECO:0000313" key="3">
    <source>
        <dbReference type="EMBL" id="KAJ3476779.1"/>
    </source>
</evidence>
<protein>
    <recommendedName>
        <fullName evidence="2">F-box domain-containing protein</fullName>
    </recommendedName>
</protein>
<feature type="region of interest" description="Disordered" evidence="1">
    <location>
        <begin position="1"/>
        <end position="44"/>
    </location>
</feature>
<dbReference type="InterPro" id="IPR036047">
    <property type="entry name" value="F-box-like_dom_sf"/>
</dbReference>
<dbReference type="Proteomes" id="UP001212997">
    <property type="component" value="Unassembled WGS sequence"/>
</dbReference>
<dbReference type="AlphaFoldDB" id="A0AAD5Y9M5"/>
<dbReference type="InterPro" id="IPR001810">
    <property type="entry name" value="F-box_dom"/>
</dbReference>
<dbReference type="PROSITE" id="PS50181">
    <property type="entry name" value="FBOX"/>
    <property type="match status" value="1"/>
</dbReference>
<feature type="compositionally biased region" description="Polar residues" evidence="1">
    <location>
        <begin position="11"/>
        <end position="21"/>
    </location>
</feature>
<name>A0AAD5Y9M5_9APHY</name>
<reference evidence="3" key="1">
    <citation type="submission" date="2022-07" db="EMBL/GenBank/DDBJ databases">
        <title>Genome Sequence of Physisporinus lineatus.</title>
        <authorList>
            <person name="Buettner E."/>
        </authorList>
    </citation>
    <scope>NUCLEOTIDE SEQUENCE</scope>
    <source>
        <strain evidence="3">VT162</strain>
    </source>
</reference>
<dbReference type="Pfam" id="PF00646">
    <property type="entry name" value="F-box"/>
    <property type="match status" value="1"/>
</dbReference>
<proteinExistence type="predicted"/>
<sequence length="585" mass="67575">MPPKRTRKSKTQQAEASSSKTSTRREASESVRQPATKRRRTLRGSLQNLPEMPLDILFEVCCHLNPLDVLNLARTNKAFRALLMNRANVSFWTVARRNVEGLPECPSYLITSSDFTRSQAAARKDDVVAFASKYATFKDPKEREMWLHEQRALTTQIREHSAKCVIWEEAKKAMRGHELVEIKKARFEAILGKLRALPGWEIEVEKLVKDSWGPLQRNALIRQPKPLTEAGWLAVKDVLMPYLKKARRHKLHQIRKSVMKKRFHHLQEAVVSFRKGALTKFFPNIQDFATCPEVRAIIDVDSDIDIDQESFEPLRPLVWDIVARWKEKQTAVLLEHIRSRLEFDEDCNVKFLATCLGLTCWRCYGKIYSYPNILWHNCSYHSGYSSSNDYKSHVELAYSSHAWDASSFRFEVSDIINSIITACGMDSRTVSQEELDMRNPILVGRYDPEPGFKVVASWRAAIAFALSIFAYRIGEWQWQLATSEEKISVAPLQSASELTTRKAIEDGACWDCAHCFEGFVKRRHAGDNFTKSQVLDHVHTKHHVENPKEEEDYFLEFPRSDQILLHRPVYIKSKQAERRQWLVGG</sequence>
<feature type="compositionally biased region" description="Basic residues" evidence="1">
    <location>
        <begin position="1"/>
        <end position="10"/>
    </location>
</feature>
<evidence type="ECO:0000313" key="4">
    <source>
        <dbReference type="Proteomes" id="UP001212997"/>
    </source>
</evidence>
<gene>
    <name evidence="3" type="ORF">NLI96_g10922</name>
</gene>
<dbReference type="SUPFAM" id="SSF81383">
    <property type="entry name" value="F-box domain"/>
    <property type="match status" value="1"/>
</dbReference>
<feature type="domain" description="F-box" evidence="2">
    <location>
        <begin position="46"/>
        <end position="95"/>
    </location>
</feature>
<accession>A0AAD5Y9M5</accession>
<keyword evidence="4" id="KW-1185">Reference proteome</keyword>
<evidence type="ECO:0000256" key="1">
    <source>
        <dbReference type="SAM" id="MobiDB-lite"/>
    </source>
</evidence>
<evidence type="ECO:0000259" key="2">
    <source>
        <dbReference type="PROSITE" id="PS50181"/>
    </source>
</evidence>
<dbReference type="EMBL" id="JANAWD010000668">
    <property type="protein sequence ID" value="KAJ3476779.1"/>
    <property type="molecule type" value="Genomic_DNA"/>
</dbReference>
<organism evidence="3 4">
    <name type="scientific">Meripilus lineatus</name>
    <dbReference type="NCBI Taxonomy" id="2056292"/>
    <lineage>
        <taxon>Eukaryota</taxon>
        <taxon>Fungi</taxon>
        <taxon>Dikarya</taxon>
        <taxon>Basidiomycota</taxon>
        <taxon>Agaricomycotina</taxon>
        <taxon>Agaricomycetes</taxon>
        <taxon>Polyporales</taxon>
        <taxon>Meripilaceae</taxon>
        <taxon>Meripilus</taxon>
    </lineage>
</organism>
<dbReference type="SMART" id="SM00256">
    <property type="entry name" value="FBOX"/>
    <property type="match status" value="1"/>
</dbReference>
<comment type="caution">
    <text evidence="3">The sequence shown here is derived from an EMBL/GenBank/DDBJ whole genome shotgun (WGS) entry which is preliminary data.</text>
</comment>